<accession>A0ABN9W312</accession>
<protein>
    <submittedName>
        <fullName evidence="1">Uncharacterized protein</fullName>
    </submittedName>
</protein>
<dbReference type="EMBL" id="CAUYUJ010018074">
    <property type="protein sequence ID" value="CAK0880455.1"/>
    <property type="molecule type" value="Genomic_DNA"/>
</dbReference>
<gene>
    <name evidence="1" type="ORF">PCOR1329_LOCUS63590</name>
</gene>
<evidence type="ECO:0000313" key="2">
    <source>
        <dbReference type="Proteomes" id="UP001189429"/>
    </source>
</evidence>
<comment type="caution">
    <text evidence="1">The sequence shown here is derived from an EMBL/GenBank/DDBJ whole genome shotgun (WGS) entry which is preliminary data.</text>
</comment>
<keyword evidence="2" id="KW-1185">Reference proteome</keyword>
<sequence>GARREGGAEQTGLFFCVDTRMFGRPDIFEGIEAKWAVWSTVMRACAGLFSSALAGLTPTAGSPGEAATKGGLGGEAAEANASLYYLRAMLTRSEPLNIAVNSGEVRQCCSDQVAPLSRCCKDLAKAKARPARARAAGCNCGGKGHAKAQCPTKKINALDEDGVWQDDWGQDEGERDRAMPEQEKTLEGSCICGLSHGTDICETKS</sequence>
<evidence type="ECO:0000313" key="1">
    <source>
        <dbReference type="EMBL" id="CAK0880455.1"/>
    </source>
</evidence>
<feature type="non-terminal residue" evidence="1">
    <location>
        <position position="205"/>
    </location>
</feature>
<proteinExistence type="predicted"/>
<organism evidence="1 2">
    <name type="scientific">Prorocentrum cordatum</name>
    <dbReference type="NCBI Taxonomy" id="2364126"/>
    <lineage>
        <taxon>Eukaryota</taxon>
        <taxon>Sar</taxon>
        <taxon>Alveolata</taxon>
        <taxon>Dinophyceae</taxon>
        <taxon>Prorocentrales</taxon>
        <taxon>Prorocentraceae</taxon>
        <taxon>Prorocentrum</taxon>
    </lineage>
</organism>
<name>A0ABN9W312_9DINO</name>
<reference evidence="1" key="1">
    <citation type="submission" date="2023-10" db="EMBL/GenBank/DDBJ databases">
        <authorList>
            <person name="Chen Y."/>
            <person name="Shah S."/>
            <person name="Dougan E. K."/>
            <person name="Thang M."/>
            <person name="Chan C."/>
        </authorList>
    </citation>
    <scope>NUCLEOTIDE SEQUENCE [LARGE SCALE GENOMIC DNA]</scope>
</reference>
<dbReference type="Proteomes" id="UP001189429">
    <property type="component" value="Unassembled WGS sequence"/>
</dbReference>
<feature type="non-terminal residue" evidence="1">
    <location>
        <position position="1"/>
    </location>
</feature>